<gene>
    <name evidence="1" type="ORF">P174DRAFT_381972</name>
</gene>
<dbReference type="AlphaFoldDB" id="A0A2I1CLG1"/>
<dbReference type="OrthoDB" id="6499973at2759"/>
<dbReference type="Proteomes" id="UP000234474">
    <property type="component" value="Unassembled WGS sequence"/>
</dbReference>
<sequence>MDKLAQIINHSIESELYADIRHKEPEDPEPDSTAEQLVKESRKDIVFSDKRFWDGASIEQVHQHFAEYLRASKGRGYGRFEGCLIIDERSLKSIIASPMTAQRHGKPYGFVGMIDGRYHPETRYGLQYTGFMRVEIPRLWHLYAELTSKCMCELCPSVPEGLLPVYDGGTGKAHDEEGNVHPIATDRGVRLF</sequence>
<organism evidence="1 2">
    <name type="scientific">Aspergillus novofumigatus (strain IBT 16806)</name>
    <dbReference type="NCBI Taxonomy" id="1392255"/>
    <lineage>
        <taxon>Eukaryota</taxon>
        <taxon>Fungi</taxon>
        <taxon>Dikarya</taxon>
        <taxon>Ascomycota</taxon>
        <taxon>Pezizomycotina</taxon>
        <taxon>Eurotiomycetes</taxon>
        <taxon>Eurotiomycetidae</taxon>
        <taxon>Eurotiales</taxon>
        <taxon>Aspergillaceae</taxon>
        <taxon>Aspergillus</taxon>
        <taxon>Aspergillus subgen. Fumigati</taxon>
    </lineage>
</organism>
<dbReference type="GeneID" id="36530426"/>
<keyword evidence="2" id="KW-1185">Reference proteome</keyword>
<dbReference type="VEuPathDB" id="FungiDB:P174DRAFT_381972"/>
<comment type="caution">
    <text evidence="1">The sequence shown here is derived from an EMBL/GenBank/DDBJ whole genome shotgun (WGS) entry which is preliminary data.</text>
</comment>
<evidence type="ECO:0000313" key="1">
    <source>
        <dbReference type="EMBL" id="PKX98460.1"/>
    </source>
</evidence>
<reference evidence="2" key="1">
    <citation type="journal article" date="2018" name="Proc. Natl. Acad. Sci. U.S.A.">
        <title>Linking secondary metabolites to gene clusters through genome sequencing of six diverse Aspergillus species.</title>
        <authorList>
            <person name="Kaerboelling I."/>
            <person name="Vesth T.C."/>
            <person name="Frisvad J.C."/>
            <person name="Nybo J.L."/>
            <person name="Theobald S."/>
            <person name="Kuo A."/>
            <person name="Bowyer P."/>
            <person name="Matsuda Y."/>
            <person name="Mondo S."/>
            <person name="Lyhne E.K."/>
            <person name="Kogle M.E."/>
            <person name="Clum A."/>
            <person name="Lipzen A."/>
            <person name="Salamov A."/>
            <person name="Ngan C.Y."/>
            <person name="Daum C."/>
            <person name="Chiniquy J."/>
            <person name="Barry K."/>
            <person name="LaButti K."/>
            <person name="Haridas S."/>
            <person name="Simmons B.A."/>
            <person name="Magnuson J.K."/>
            <person name="Mortensen U.H."/>
            <person name="Larsen T.O."/>
            <person name="Grigoriev I.V."/>
            <person name="Baker S.E."/>
            <person name="Andersen M.R."/>
        </authorList>
    </citation>
    <scope>NUCLEOTIDE SEQUENCE [LARGE SCALE GENOMIC DNA]</scope>
    <source>
        <strain evidence="2">IBT 16806</strain>
    </source>
</reference>
<dbReference type="EMBL" id="MSZS01000001">
    <property type="protein sequence ID" value="PKX98460.1"/>
    <property type="molecule type" value="Genomic_DNA"/>
</dbReference>
<accession>A0A2I1CLG1</accession>
<proteinExistence type="predicted"/>
<dbReference type="OMA" id="YTGFMRV"/>
<evidence type="ECO:0000313" key="2">
    <source>
        <dbReference type="Proteomes" id="UP000234474"/>
    </source>
</evidence>
<dbReference type="RefSeq" id="XP_024687055.1">
    <property type="nucleotide sequence ID" value="XM_024823100.1"/>
</dbReference>
<name>A0A2I1CLG1_ASPN1</name>
<protein>
    <submittedName>
        <fullName evidence="1">Uncharacterized protein</fullName>
    </submittedName>
</protein>
<dbReference type="STRING" id="1392255.A0A2I1CLG1"/>